<dbReference type="EMBL" id="JADOTY010000001">
    <property type="protein sequence ID" value="MBG6103703.1"/>
    <property type="molecule type" value="Genomic_DNA"/>
</dbReference>
<accession>A0ABS0K6C8</accession>
<dbReference type="Proteomes" id="UP000631791">
    <property type="component" value="Unassembled WGS sequence"/>
</dbReference>
<comment type="similarity">
    <text evidence="1">Belongs to the thioesterase PaaI family.</text>
</comment>
<keyword evidence="2" id="KW-0378">Hydrolase</keyword>
<evidence type="ECO:0000256" key="2">
    <source>
        <dbReference type="ARBA" id="ARBA00022801"/>
    </source>
</evidence>
<sequence>MTQTQEPARSRTFTWADPSVNAAQVGRRGGLDMLRAMIAGELAAPPVMHLLDMTRMEADEGRVVVELTPQEFHYNPLGSVHGGVLSTLLDTAAGCAVHTTLPAGVGYTSLDLNVKFLRPVTVDSGTLRCEGTVLQRGRRTALAEARITDATARLIAHATSTCLILPLPQPHPTPDHPLR</sequence>
<protein>
    <submittedName>
        <fullName evidence="4">Uncharacterized protein (TIGR00369 family)</fullName>
    </submittedName>
</protein>
<dbReference type="NCBIfam" id="TIGR00369">
    <property type="entry name" value="unchar_dom_1"/>
    <property type="match status" value="1"/>
</dbReference>
<dbReference type="InterPro" id="IPR006683">
    <property type="entry name" value="Thioestr_dom"/>
</dbReference>
<organism evidence="4 5">
    <name type="scientific">Micromonospora vinacea</name>
    <dbReference type="NCBI Taxonomy" id="709878"/>
    <lineage>
        <taxon>Bacteria</taxon>
        <taxon>Bacillati</taxon>
        <taxon>Actinomycetota</taxon>
        <taxon>Actinomycetes</taxon>
        <taxon>Micromonosporales</taxon>
        <taxon>Micromonosporaceae</taxon>
        <taxon>Micromonospora</taxon>
    </lineage>
</organism>
<gene>
    <name evidence="4" type="ORF">IW249_004117</name>
</gene>
<comment type="caution">
    <text evidence="4">The sequence shown here is derived from an EMBL/GenBank/DDBJ whole genome shotgun (WGS) entry which is preliminary data.</text>
</comment>
<dbReference type="PANTHER" id="PTHR21660">
    <property type="entry name" value="THIOESTERASE SUPERFAMILY MEMBER-RELATED"/>
    <property type="match status" value="1"/>
</dbReference>
<dbReference type="Pfam" id="PF03061">
    <property type="entry name" value="4HBT"/>
    <property type="match status" value="1"/>
</dbReference>
<dbReference type="PANTHER" id="PTHR21660:SF1">
    <property type="entry name" value="ACYL-COENZYME A THIOESTERASE 13"/>
    <property type="match status" value="1"/>
</dbReference>
<keyword evidence="5" id="KW-1185">Reference proteome</keyword>
<dbReference type="CDD" id="cd03443">
    <property type="entry name" value="PaaI_thioesterase"/>
    <property type="match status" value="1"/>
</dbReference>
<feature type="domain" description="Thioesterase" evidence="3">
    <location>
        <begin position="78"/>
        <end position="155"/>
    </location>
</feature>
<reference evidence="4 5" key="1">
    <citation type="submission" date="2020-11" db="EMBL/GenBank/DDBJ databases">
        <title>Sequencing the genomes of 1000 actinobacteria strains.</title>
        <authorList>
            <person name="Klenk H.-P."/>
        </authorList>
    </citation>
    <scope>NUCLEOTIDE SEQUENCE [LARGE SCALE GENOMIC DNA]</scope>
    <source>
        <strain evidence="4 5">DSM 101695</strain>
    </source>
</reference>
<name>A0ABS0K6C8_9ACTN</name>
<evidence type="ECO:0000313" key="5">
    <source>
        <dbReference type="Proteomes" id="UP000631791"/>
    </source>
</evidence>
<evidence type="ECO:0000256" key="1">
    <source>
        <dbReference type="ARBA" id="ARBA00008324"/>
    </source>
</evidence>
<dbReference type="InterPro" id="IPR029069">
    <property type="entry name" value="HotDog_dom_sf"/>
</dbReference>
<evidence type="ECO:0000313" key="4">
    <source>
        <dbReference type="EMBL" id="MBG6103703.1"/>
    </source>
</evidence>
<dbReference type="SUPFAM" id="SSF54637">
    <property type="entry name" value="Thioesterase/thiol ester dehydrase-isomerase"/>
    <property type="match status" value="1"/>
</dbReference>
<dbReference type="InterPro" id="IPR039298">
    <property type="entry name" value="ACOT13"/>
</dbReference>
<evidence type="ECO:0000259" key="3">
    <source>
        <dbReference type="Pfam" id="PF03061"/>
    </source>
</evidence>
<dbReference type="Gene3D" id="3.10.129.10">
    <property type="entry name" value="Hotdog Thioesterase"/>
    <property type="match status" value="1"/>
</dbReference>
<dbReference type="RefSeq" id="WP_196922290.1">
    <property type="nucleotide sequence ID" value="NZ_JADOTY010000001.1"/>
</dbReference>
<dbReference type="InterPro" id="IPR003736">
    <property type="entry name" value="PAAI_dom"/>
</dbReference>
<proteinExistence type="inferred from homology"/>